<dbReference type="Pfam" id="PF17936">
    <property type="entry name" value="Big_6"/>
    <property type="match status" value="1"/>
</dbReference>
<proteinExistence type="predicted"/>
<dbReference type="Proteomes" id="UP000029389">
    <property type="component" value="Unassembled WGS sequence"/>
</dbReference>
<feature type="domain" description="Bacterial Ig" evidence="1">
    <location>
        <begin position="56"/>
        <end position="108"/>
    </location>
</feature>
<name>A0A090YQQ9_9BACI</name>
<protein>
    <recommendedName>
        <fullName evidence="1">Bacterial Ig domain-containing protein</fullName>
    </recommendedName>
</protein>
<dbReference type="RefSeq" id="WP_042984249.1">
    <property type="nucleotide sequence ID" value="NZ_JMQC01000008.1"/>
</dbReference>
<dbReference type="Proteomes" id="UP000264294">
    <property type="component" value="Unassembled WGS sequence"/>
</dbReference>
<reference evidence="3 5" key="2">
    <citation type="submission" date="2018-08" db="EMBL/GenBank/DDBJ databases">
        <title>Bacillus clarus sp. nov. strain PS00077A.</title>
        <authorList>
            <person name="Mendez Acevedo M."/>
            <person name="Carroll L."/>
            <person name="Mukherjee M."/>
            <person name="Wiedmann M."/>
            <person name="Kovac J."/>
        </authorList>
    </citation>
    <scope>NUCLEOTIDE SEQUENCE [LARGE SCALE GENOMIC DNA]</scope>
    <source>
        <strain evidence="3 5">PS00077A</strain>
    </source>
</reference>
<evidence type="ECO:0000313" key="4">
    <source>
        <dbReference type="Proteomes" id="UP000029389"/>
    </source>
</evidence>
<gene>
    <name evidence="3" type="ORF">D0U04_14845</name>
    <name evidence="2" type="ORF">DJ93_3521</name>
</gene>
<sequence>MVLPITTFYRFSWQGNLVFSSEKVGRKREFLRAEDLNVNLNEKKCMDLVDYIHEKLTIDSVKYGDNCVSGRAEPHATIVITSGDMFIGSGRVNKYGEFKILSNNHLEDYSIIKVQLILGGFYQESITVRIDC</sequence>
<dbReference type="PATRIC" id="fig|1405.8.peg.3625"/>
<evidence type="ECO:0000313" key="3">
    <source>
        <dbReference type="EMBL" id="RFT66300.1"/>
    </source>
</evidence>
<dbReference type="InterPro" id="IPR041498">
    <property type="entry name" value="Big_6"/>
</dbReference>
<comment type="caution">
    <text evidence="2">The sequence shown here is derived from an EMBL/GenBank/DDBJ whole genome shotgun (WGS) entry which is preliminary data.</text>
</comment>
<dbReference type="AlphaFoldDB" id="A0A090YQQ9"/>
<organism evidence="2 4">
    <name type="scientific">Bacillus clarus</name>
    <dbReference type="NCBI Taxonomy" id="2338372"/>
    <lineage>
        <taxon>Bacteria</taxon>
        <taxon>Bacillati</taxon>
        <taxon>Bacillota</taxon>
        <taxon>Bacilli</taxon>
        <taxon>Bacillales</taxon>
        <taxon>Bacillaceae</taxon>
        <taxon>Bacillus</taxon>
        <taxon>Bacillus cereus group</taxon>
    </lineage>
</organism>
<keyword evidence="5" id="KW-1185">Reference proteome</keyword>
<dbReference type="EMBL" id="QVOD01000016">
    <property type="protein sequence ID" value="RFT66300.1"/>
    <property type="molecule type" value="Genomic_DNA"/>
</dbReference>
<evidence type="ECO:0000313" key="5">
    <source>
        <dbReference type="Proteomes" id="UP000264294"/>
    </source>
</evidence>
<evidence type="ECO:0000313" key="2">
    <source>
        <dbReference type="EMBL" id="KFN01149.1"/>
    </source>
</evidence>
<evidence type="ECO:0000259" key="1">
    <source>
        <dbReference type="Pfam" id="PF17936"/>
    </source>
</evidence>
<accession>A0A090YQQ9</accession>
<reference evidence="2 4" key="1">
    <citation type="submission" date="2014-04" db="EMBL/GenBank/DDBJ databases">
        <authorList>
            <person name="Bishop-Lilly K.A."/>
            <person name="Broomall S.M."/>
            <person name="Chain P.S."/>
            <person name="Chertkov O."/>
            <person name="Coyne S.R."/>
            <person name="Daligault H.E."/>
            <person name="Davenport K.W."/>
            <person name="Erkkila T."/>
            <person name="Frey K.G."/>
            <person name="Gibbons H.S."/>
            <person name="Gu W."/>
            <person name="Jaissle J."/>
            <person name="Johnson S.L."/>
            <person name="Koroleva G.I."/>
            <person name="Ladner J.T."/>
            <person name="Lo C.-C."/>
            <person name="Minogue T.D."/>
            <person name="Munk C."/>
            <person name="Palacios G.F."/>
            <person name="Redden C.L."/>
            <person name="Rosenzweig C.N."/>
            <person name="Scholz M.B."/>
            <person name="Teshima H."/>
            <person name="Xu Y."/>
        </authorList>
    </citation>
    <scope>NUCLEOTIDE SEQUENCE [LARGE SCALE GENOMIC DNA]</scope>
    <source>
        <strain evidence="2 4">BHP</strain>
    </source>
</reference>
<dbReference type="EMBL" id="JMQC01000008">
    <property type="protein sequence ID" value="KFN01149.1"/>
    <property type="molecule type" value="Genomic_DNA"/>
</dbReference>